<dbReference type="SUPFAM" id="SSF52540">
    <property type="entry name" value="P-loop containing nucleoside triphosphate hydrolases"/>
    <property type="match status" value="1"/>
</dbReference>
<dbReference type="PANTHER" id="PTHR42798">
    <property type="entry name" value="LIPOPROTEIN-RELEASING SYSTEM ATP-BINDING PROTEIN LOLD"/>
    <property type="match status" value="1"/>
</dbReference>
<dbReference type="GO" id="GO:0022857">
    <property type="term" value="F:transmembrane transporter activity"/>
    <property type="evidence" value="ECO:0007669"/>
    <property type="project" value="UniProtKB-ARBA"/>
</dbReference>
<dbReference type="PANTHER" id="PTHR42798:SF2">
    <property type="entry name" value="ABC TRANSPORTER ATP-BINDING PROTEIN MG467-RELATED"/>
    <property type="match status" value="1"/>
</dbReference>
<evidence type="ECO:0000256" key="3">
    <source>
        <dbReference type="ARBA" id="ARBA00022741"/>
    </source>
</evidence>
<evidence type="ECO:0000256" key="5">
    <source>
        <dbReference type="ARBA" id="ARBA00022970"/>
    </source>
</evidence>
<evidence type="ECO:0000313" key="7">
    <source>
        <dbReference type="EMBL" id="EJO17392.1"/>
    </source>
</evidence>
<comment type="caution">
    <text evidence="7">The sequence shown here is derived from an EMBL/GenBank/DDBJ whole genome shotgun (WGS) entry which is preliminary data.</text>
</comment>
<organism evidence="7 8">
    <name type="scientific">Streptococcus salivarius K12</name>
    <dbReference type="NCBI Taxonomy" id="1200793"/>
    <lineage>
        <taxon>Bacteria</taxon>
        <taxon>Bacillati</taxon>
        <taxon>Bacillota</taxon>
        <taxon>Bacilli</taxon>
        <taxon>Lactobacillales</taxon>
        <taxon>Streptococcaceae</taxon>
        <taxon>Streptococcus</taxon>
    </lineage>
</organism>
<dbReference type="InterPro" id="IPR003593">
    <property type="entry name" value="AAA+_ATPase"/>
</dbReference>
<dbReference type="Gene3D" id="3.40.50.300">
    <property type="entry name" value="P-loop containing nucleotide triphosphate hydrolases"/>
    <property type="match status" value="1"/>
</dbReference>
<keyword evidence="4 7" id="KW-0067">ATP-binding</keyword>
<dbReference type="GO" id="GO:0005524">
    <property type="term" value="F:ATP binding"/>
    <property type="evidence" value="ECO:0007669"/>
    <property type="project" value="UniProtKB-KW"/>
</dbReference>
<gene>
    <name evidence="7" type="ORF">RSSL_01318</name>
</gene>
<dbReference type="AlphaFoldDB" id="J7SIU1"/>
<feature type="domain" description="ABC transporter" evidence="6">
    <location>
        <begin position="14"/>
        <end position="236"/>
    </location>
</feature>
<dbReference type="PROSITE" id="PS00211">
    <property type="entry name" value="ABC_TRANSPORTER_1"/>
    <property type="match status" value="1"/>
</dbReference>
<dbReference type="EMBL" id="ALIF01000001">
    <property type="protein sequence ID" value="EJO17392.1"/>
    <property type="molecule type" value="Genomic_DNA"/>
</dbReference>
<accession>J7SIU1</accession>
<name>J7SIU1_STRSL</name>
<dbReference type="CDD" id="cd03255">
    <property type="entry name" value="ABC_MJ0796_LolCDE_FtsE"/>
    <property type="match status" value="1"/>
</dbReference>
<evidence type="ECO:0000256" key="1">
    <source>
        <dbReference type="ARBA" id="ARBA00005417"/>
    </source>
</evidence>
<evidence type="ECO:0000313" key="8">
    <source>
        <dbReference type="Proteomes" id="UP000006983"/>
    </source>
</evidence>
<dbReference type="InterPro" id="IPR017871">
    <property type="entry name" value="ABC_transporter-like_CS"/>
</dbReference>
<keyword evidence="3" id="KW-0547">Nucleotide-binding</keyword>
<keyword evidence="5" id="KW-0029">Amino-acid transport</keyword>
<dbReference type="Pfam" id="PF00005">
    <property type="entry name" value="ABC_tran"/>
    <property type="match status" value="1"/>
</dbReference>
<evidence type="ECO:0000256" key="4">
    <source>
        <dbReference type="ARBA" id="ARBA00022840"/>
    </source>
</evidence>
<dbReference type="GO" id="GO:0006865">
    <property type="term" value="P:amino acid transport"/>
    <property type="evidence" value="ECO:0007669"/>
    <property type="project" value="UniProtKB-KW"/>
</dbReference>
<comment type="similarity">
    <text evidence="1">Belongs to the ABC transporter superfamily.</text>
</comment>
<evidence type="ECO:0000256" key="2">
    <source>
        <dbReference type="ARBA" id="ARBA00022448"/>
    </source>
</evidence>
<dbReference type="GO" id="GO:0016887">
    <property type="term" value="F:ATP hydrolysis activity"/>
    <property type="evidence" value="ECO:0007669"/>
    <property type="project" value="InterPro"/>
</dbReference>
<dbReference type="PROSITE" id="PS50893">
    <property type="entry name" value="ABC_TRANSPORTER_2"/>
    <property type="match status" value="1"/>
</dbReference>
<sequence>MSISHQRNGRKEMIQLENVHKSYGQTKVLKGIDLQIQDQDDVVILGPSGSGKSTLLNVLSGLEKVDEGHILIQGQDLSQLTDAQLTAFRREKIAFIFQQYYLLPNLTVRQNVKMGADLASNHDFLKIIEDLGLGDKLDKYPSELSGGEQQRVSIARALAKKPEILFLDEPTGALDEETGRKILDYIWKLKEKLGFTLIMVTHNQNIADMARTIIRVNSGKITQVVTNDQPQTAYEIGW</sequence>
<reference evidence="7 8" key="1">
    <citation type="journal article" date="2012" name="J. Bacteriol.">
        <title>Genome Sequence of the Lantibiotic Bacteriocin Producer Streptococcus salivarius Strain K12.</title>
        <authorList>
            <person name="Barretto C."/>
            <person name="Alvarez-Martin P."/>
            <person name="Foata F."/>
            <person name="Renault P."/>
            <person name="Berger B."/>
        </authorList>
    </citation>
    <scope>NUCLEOTIDE SEQUENCE [LARGE SCALE GENOMIC DNA]</scope>
    <source>
        <strain evidence="7 8">K12</strain>
    </source>
</reference>
<dbReference type="Proteomes" id="UP000006983">
    <property type="component" value="Unassembled WGS sequence"/>
</dbReference>
<dbReference type="PATRIC" id="fig|1200793.3.peg.1274"/>
<dbReference type="InterPro" id="IPR027417">
    <property type="entry name" value="P-loop_NTPase"/>
</dbReference>
<evidence type="ECO:0000259" key="6">
    <source>
        <dbReference type="PROSITE" id="PS50893"/>
    </source>
</evidence>
<proteinExistence type="inferred from homology"/>
<keyword evidence="8" id="KW-1185">Reference proteome</keyword>
<keyword evidence="2" id="KW-0813">Transport</keyword>
<dbReference type="SMART" id="SM00382">
    <property type="entry name" value="AAA"/>
    <property type="match status" value="1"/>
</dbReference>
<dbReference type="FunFam" id="3.40.50.300:FF:000032">
    <property type="entry name" value="Export ABC transporter ATP-binding protein"/>
    <property type="match status" value="1"/>
</dbReference>
<dbReference type="GO" id="GO:0098796">
    <property type="term" value="C:membrane protein complex"/>
    <property type="evidence" value="ECO:0007669"/>
    <property type="project" value="UniProtKB-ARBA"/>
</dbReference>
<protein>
    <submittedName>
        <fullName evidence="7">ABC transporter ATP-binding protein</fullName>
    </submittedName>
</protein>
<dbReference type="InterPro" id="IPR017911">
    <property type="entry name" value="MacB-like_ATP-bd"/>
</dbReference>
<dbReference type="InterPro" id="IPR003439">
    <property type="entry name" value="ABC_transporter-like_ATP-bd"/>
</dbReference>